<evidence type="ECO:0000256" key="3">
    <source>
        <dbReference type="ARBA" id="ARBA00022980"/>
    </source>
</evidence>
<keyword evidence="1" id="KW-0699">rRNA-binding</keyword>
<dbReference type="GO" id="GO:0005840">
    <property type="term" value="C:ribosome"/>
    <property type="evidence" value="ECO:0007669"/>
    <property type="project" value="UniProtKB-KW"/>
</dbReference>
<dbReference type="AlphaFoldDB" id="A0A896SQJ9"/>
<dbReference type="NCBIfam" id="TIGR00029">
    <property type="entry name" value="S20"/>
    <property type="match status" value="1"/>
</dbReference>
<dbReference type="Pfam" id="PF01649">
    <property type="entry name" value="Ribosomal_S20p"/>
    <property type="match status" value="1"/>
</dbReference>
<name>A0A896SQJ9_9FLOR</name>
<dbReference type="GO" id="GO:0019843">
    <property type="term" value="F:rRNA binding"/>
    <property type="evidence" value="ECO:0007669"/>
    <property type="project" value="UniProtKB-KW"/>
</dbReference>
<protein>
    <submittedName>
        <fullName evidence="5">Ribosomal protein S20</fullName>
    </submittedName>
</protein>
<dbReference type="InterPro" id="IPR002583">
    <property type="entry name" value="Ribosomal_bS20"/>
</dbReference>
<reference evidence="5" key="1">
    <citation type="submission" date="2020-11" db="EMBL/GenBank/DDBJ databases">
        <authorList>
            <person name="Paiano M.O."/>
        </authorList>
    </citation>
    <scope>NUCLEOTIDE SEQUENCE</scope>
</reference>
<keyword evidence="5" id="KW-0150">Chloroplast</keyword>
<accession>A0A896SQJ9</accession>
<keyword evidence="5" id="KW-0934">Plastid</keyword>
<dbReference type="GO" id="GO:0006412">
    <property type="term" value="P:translation"/>
    <property type="evidence" value="ECO:0007669"/>
    <property type="project" value="InterPro"/>
</dbReference>
<geneLocation type="chloroplast" evidence="5"/>
<dbReference type="InterPro" id="IPR036510">
    <property type="entry name" value="Ribosomal_bS20_sf"/>
</dbReference>
<evidence type="ECO:0000256" key="1">
    <source>
        <dbReference type="ARBA" id="ARBA00022730"/>
    </source>
</evidence>
<evidence type="ECO:0000256" key="4">
    <source>
        <dbReference type="ARBA" id="ARBA00023274"/>
    </source>
</evidence>
<keyword evidence="2" id="KW-0694">RNA-binding</keyword>
<dbReference type="GO" id="GO:0003735">
    <property type="term" value="F:structural constituent of ribosome"/>
    <property type="evidence" value="ECO:0007669"/>
    <property type="project" value="InterPro"/>
</dbReference>
<evidence type="ECO:0000256" key="2">
    <source>
        <dbReference type="ARBA" id="ARBA00022884"/>
    </source>
</evidence>
<evidence type="ECO:0000313" key="5">
    <source>
        <dbReference type="EMBL" id="QSD57106.1"/>
    </source>
</evidence>
<organism evidence="5">
    <name type="scientific">Chondria tumulosa</name>
    <dbReference type="NCBI Taxonomy" id="2740715"/>
    <lineage>
        <taxon>Eukaryota</taxon>
        <taxon>Rhodophyta</taxon>
        <taxon>Florideophyceae</taxon>
        <taxon>Rhodymeniophycidae</taxon>
        <taxon>Ceramiales</taxon>
        <taxon>Rhodomelaceae</taxon>
        <taxon>Chondrieae</taxon>
        <taxon>Chondria</taxon>
    </lineage>
</organism>
<dbReference type="SUPFAM" id="SSF46992">
    <property type="entry name" value="Ribosomal protein S20"/>
    <property type="match status" value="1"/>
</dbReference>
<dbReference type="Gene3D" id="1.20.58.110">
    <property type="entry name" value="Ribosomal protein S20"/>
    <property type="match status" value="1"/>
</dbReference>
<gene>
    <name evidence="5" type="primary">rps20</name>
</gene>
<keyword evidence="3 5" id="KW-0689">Ribosomal protein</keyword>
<dbReference type="RefSeq" id="YP_010170965.1">
    <property type="nucleotide sequence ID" value="NC_057618.1"/>
</dbReference>
<sequence length="91" mass="10823">MSSNIKNNQIILRNRNHNKRYKFAIKKAIKKYLISLTNNREKFKTQIQYSKLNESNLSLVYQKIDKAVKKKVIHKNTAARKKAKLAKMLKY</sequence>
<dbReference type="GeneID" id="67279474"/>
<keyword evidence="4" id="KW-0687">Ribonucleoprotein</keyword>
<proteinExistence type="predicted"/>
<dbReference type="EMBL" id="MW309501">
    <property type="protein sequence ID" value="QSD57106.1"/>
    <property type="molecule type" value="Genomic_DNA"/>
</dbReference>
<dbReference type="GO" id="GO:1990904">
    <property type="term" value="C:ribonucleoprotein complex"/>
    <property type="evidence" value="ECO:0007669"/>
    <property type="project" value="UniProtKB-KW"/>
</dbReference>